<accession>A0ABM6XZW8</accession>
<feature type="domain" description="Toprim" evidence="11">
    <location>
        <begin position="260"/>
        <end position="340"/>
    </location>
</feature>
<dbReference type="Pfam" id="PF01807">
    <property type="entry name" value="Zn_ribbon_DnaG"/>
    <property type="match status" value="1"/>
</dbReference>
<sequence>MGGRREDTDALNQLGVQYVGNLLGIRLPAEGTIRCPFKGHDDRRPSFEVCKGGRYWVCYACGNKGGPIDLVKTYLGITFIEAKKWLAEKSGLDRGKSGWGRSPQLRMSRPISRKNQNHTQPREVEESAYDHELYASFLAQSPLRSSGKLYLQNRGFSDAIISRFSIGQVPDIAMIRTLIADFGFNRVEVAGLLTKSSTQSSYWPIFPKGSLLFPYLEGGRVAYFQARLINETEKEKRWRNLNHRRRRLYNVDVLTDINVRRVAICEGVTDVLSATQLGCEAIGLIGVGAGLSESEMIALRGKQIDLLLDWDTAGEKRATTLGKELKRFGVAATRKSAPQSGATDINDYLRQGNKRI</sequence>
<keyword evidence="9" id="KW-0804">Transcription</keyword>
<evidence type="ECO:0000256" key="8">
    <source>
        <dbReference type="ARBA" id="ARBA00022833"/>
    </source>
</evidence>
<dbReference type="CDD" id="cd01029">
    <property type="entry name" value="TOPRIM_primases"/>
    <property type="match status" value="1"/>
</dbReference>
<keyword evidence="1" id="KW-0240">DNA-directed RNA polymerase</keyword>
<dbReference type="Pfam" id="PF08275">
    <property type="entry name" value="DNAG_N"/>
    <property type="match status" value="1"/>
</dbReference>
<keyword evidence="4" id="KW-0548">Nucleotidyltransferase</keyword>
<dbReference type="Pfam" id="PF13155">
    <property type="entry name" value="Toprim_2"/>
    <property type="match status" value="1"/>
</dbReference>
<keyword evidence="5" id="KW-0235">DNA replication</keyword>
<keyword evidence="7" id="KW-0863">Zinc-finger</keyword>
<dbReference type="SUPFAM" id="SSF56731">
    <property type="entry name" value="DNA primase core"/>
    <property type="match status" value="1"/>
</dbReference>
<dbReference type="InterPro" id="IPR036977">
    <property type="entry name" value="DNA_primase_Znf_CHC2"/>
</dbReference>
<evidence type="ECO:0000256" key="9">
    <source>
        <dbReference type="ARBA" id="ARBA00023163"/>
    </source>
</evidence>
<evidence type="ECO:0000256" key="5">
    <source>
        <dbReference type="ARBA" id="ARBA00022705"/>
    </source>
</evidence>
<dbReference type="SMART" id="SM00400">
    <property type="entry name" value="ZnF_CHCC"/>
    <property type="match status" value="1"/>
</dbReference>
<dbReference type="InterPro" id="IPR013264">
    <property type="entry name" value="DNAG_N"/>
</dbReference>
<evidence type="ECO:0000256" key="4">
    <source>
        <dbReference type="ARBA" id="ARBA00022695"/>
    </source>
</evidence>
<reference evidence="12 13" key="1">
    <citation type="submission" date="2018-08" db="EMBL/GenBank/DDBJ databases">
        <title>Complete genome sequence of type strain Thalassospira indica MCCC 1A01103T, isolated from isolated from deep seawater of the Indian Ocean.</title>
        <authorList>
            <person name="Liu Y."/>
        </authorList>
    </citation>
    <scope>NUCLEOTIDE SEQUENCE [LARGE SCALE GENOMIC DNA]</scope>
    <source>
        <strain evidence="12 13">PB8BT</strain>
    </source>
</reference>
<dbReference type="Gene3D" id="3.40.1360.10">
    <property type="match status" value="1"/>
</dbReference>
<evidence type="ECO:0000256" key="10">
    <source>
        <dbReference type="SAM" id="MobiDB-lite"/>
    </source>
</evidence>
<evidence type="ECO:0000256" key="3">
    <source>
        <dbReference type="ARBA" id="ARBA00022679"/>
    </source>
</evidence>
<dbReference type="PANTHER" id="PTHR30313">
    <property type="entry name" value="DNA PRIMASE"/>
    <property type="match status" value="1"/>
</dbReference>
<dbReference type="Proteomes" id="UP000256971">
    <property type="component" value="Chromosome"/>
</dbReference>
<dbReference type="InterPro" id="IPR050219">
    <property type="entry name" value="DnaG_primase"/>
</dbReference>
<dbReference type="SUPFAM" id="SSF57783">
    <property type="entry name" value="Zinc beta-ribbon"/>
    <property type="match status" value="1"/>
</dbReference>
<feature type="region of interest" description="Disordered" evidence="10">
    <location>
        <begin position="92"/>
        <end position="122"/>
    </location>
</feature>
<dbReference type="PANTHER" id="PTHR30313:SF2">
    <property type="entry name" value="DNA PRIMASE"/>
    <property type="match status" value="1"/>
</dbReference>
<keyword evidence="2" id="KW-0639">Primosome</keyword>
<dbReference type="InterPro" id="IPR006171">
    <property type="entry name" value="TOPRIM_dom"/>
</dbReference>
<dbReference type="RefSeq" id="WP_064790658.1">
    <property type="nucleotide sequence ID" value="NZ_CP031555.1"/>
</dbReference>
<organism evidence="12 13">
    <name type="scientific">Thalassospira indica</name>
    <dbReference type="NCBI Taxonomy" id="1891279"/>
    <lineage>
        <taxon>Bacteria</taxon>
        <taxon>Pseudomonadati</taxon>
        <taxon>Pseudomonadota</taxon>
        <taxon>Alphaproteobacteria</taxon>
        <taxon>Rhodospirillales</taxon>
        <taxon>Thalassospiraceae</taxon>
        <taxon>Thalassospira</taxon>
    </lineage>
</organism>
<evidence type="ECO:0000256" key="6">
    <source>
        <dbReference type="ARBA" id="ARBA00022723"/>
    </source>
</evidence>
<protein>
    <recommendedName>
        <fullName evidence="11">Toprim domain-containing protein</fullName>
    </recommendedName>
</protein>
<keyword evidence="8" id="KW-0862">Zinc</keyword>
<keyword evidence="6" id="KW-0479">Metal-binding</keyword>
<evidence type="ECO:0000256" key="1">
    <source>
        <dbReference type="ARBA" id="ARBA00022478"/>
    </source>
</evidence>
<proteinExistence type="predicted"/>
<keyword evidence="13" id="KW-1185">Reference proteome</keyword>
<dbReference type="InterPro" id="IPR034154">
    <property type="entry name" value="TOPRIM_DnaG/twinkle"/>
</dbReference>
<dbReference type="EMBL" id="CP031555">
    <property type="protein sequence ID" value="AXO15247.1"/>
    <property type="molecule type" value="Genomic_DNA"/>
</dbReference>
<evidence type="ECO:0000256" key="7">
    <source>
        <dbReference type="ARBA" id="ARBA00022771"/>
    </source>
</evidence>
<keyword evidence="3" id="KW-0808">Transferase</keyword>
<dbReference type="Gene3D" id="3.90.580.10">
    <property type="entry name" value="Zinc finger, CHC2-type domain"/>
    <property type="match status" value="1"/>
</dbReference>
<evidence type="ECO:0000313" key="13">
    <source>
        <dbReference type="Proteomes" id="UP000256971"/>
    </source>
</evidence>
<dbReference type="InterPro" id="IPR002694">
    <property type="entry name" value="Znf_CHC2"/>
</dbReference>
<evidence type="ECO:0000313" key="12">
    <source>
        <dbReference type="EMBL" id="AXO15247.1"/>
    </source>
</evidence>
<gene>
    <name evidence="12" type="ORF">DY252_14165</name>
</gene>
<evidence type="ECO:0000256" key="2">
    <source>
        <dbReference type="ARBA" id="ARBA00022515"/>
    </source>
</evidence>
<evidence type="ECO:0000259" key="11">
    <source>
        <dbReference type="PROSITE" id="PS50880"/>
    </source>
</evidence>
<name>A0ABM6XZW8_9PROT</name>
<dbReference type="PROSITE" id="PS50880">
    <property type="entry name" value="TOPRIM"/>
    <property type="match status" value="1"/>
</dbReference>
<dbReference type="InterPro" id="IPR037068">
    <property type="entry name" value="DNA_primase_core_N_sf"/>
</dbReference>
<dbReference type="Gene3D" id="3.90.980.10">
    <property type="entry name" value="DNA primase, catalytic core, N-terminal domain"/>
    <property type="match status" value="1"/>
</dbReference>